<dbReference type="AlphaFoldDB" id="A0A2V3U2T9"/>
<accession>A0A2V3U2T9</accession>
<dbReference type="EMBL" id="QJJK01000007">
    <property type="protein sequence ID" value="PXW56973.1"/>
    <property type="molecule type" value="Genomic_DNA"/>
</dbReference>
<protein>
    <submittedName>
        <fullName evidence="1">Uncharacterized protein</fullName>
    </submittedName>
</protein>
<evidence type="ECO:0000313" key="1">
    <source>
        <dbReference type="EMBL" id="PXW56973.1"/>
    </source>
</evidence>
<organism evidence="1 2">
    <name type="scientific">Chelatococcus asaccharovorans</name>
    <dbReference type="NCBI Taxonomy" id="28210"/>
    <lineage>
        <taxon>Bacteria</taxon>
        <taxon>Pseudomonadati</taxon>
        <taxon>Pseudomonadota</taxon>
        <taxon>Alphaproteobacteria</taxon>
        <taxon>Hyphomicrobiales</taxon>
        <taxon>Chelatococcaceae</taxon>
        <taxon>Chelatococcus</taxon>
    </lineage>
</organism>
<comment type="caution">
    <text evidence="1">The sequence shown here is derived from an EMBL/GenBank/DDBJ whole genome shotgun (WGS) entry which is preliminary data.</text>
</comment>
<keyword evidence="2" id="KW-1185">Reference proteome</keyword>
<dbReference type="RefSeq" id="WP_110375611.1">
    <property type="nucleotide sequence ID" value="NZ_JAHBRY010000001.1"/>
</dbReference>
<proteinExistence type="predicted"/>
<sequence length="114" mass="12719">MAEIIDHRLFHDAPIEAVRLVGDEVHFAVEEFSTGFDTPDMPPTTVSIRGIRSITRNGEPEKEFTPRLEFGAIYSIKKDTSGVTICIEWDGLSPRASDFGEYVFEGADVDVSLR</sequence>
<evidence type="ECO:0000313" key="2">
    <source>
        <dbReference type="Proteomes" id="UP000248021"/>
    </source>
</evidence>
<name>A0A2V3U2T9_9HYPH</name>
<gene>
    <name evidence="1" type="ORF">C7450_10710</name>
</gene>
<reference evidence="1 2" key="1">
    <citation type="submission" date="2018-05" db="EMBL/GenBank/DDBJ databases">
        <title>Genomic Encyclopedia of Type Strains, Phase IV (KMG-IV): sequencing the most valuable type-strain genomes for metagenomic binning, comparative biology and taxonomic classification.</title>
        <authorList>
            <person name="Goeker M."/>
        </authorList>
    </citation>
    <scope>NUCLEOTIDE SEQUENCE [LARGE SCALE GENOMIC DNA]</scope>
    <source>
        <strain evidence="1 2">DSM 6462</strain>
    </source>
</reference>
<dbReference type="Proteomes" id="UP000248021">
    <property type="component" value="Unassembled WGS sequence"/>
</dbReference>